<feature type="compositionally biased region" description="Low complexity" evidence="1">
    <location>
        <begin position="29"/>
        <end position="43"/>
    </location>
</feature>
<name>A0A195FLE2_9HYME</name>
<accession>A0A195FLE2</accession>
<evidence type="ECO:0000313" key="3">
    <source>
        <dbReference type="Proteomes" id="UP000078541"/>
    </source>
</evidence>
<gene>
    <name evidence="2" type="ORF">ALC56_04699</name>
</gene>
<proteinExistence type="predicted"/>
<evidence type="ECO:0000313" key="2">
    <source>
        <dbReference type="EMBL" id="KYN40809.1"/>
    </source>
</evidence>
<reference evidence="2 3" key="1">
    <citation type="submission" date="2016-03" db="EMBL/GenBank/DDBJ databases">
        <title>Trachymyrmex septentrionalis WGS genome.</title>
        <authorList>
            <person name="Nygaard S."/>
            <person name="Hu H."/>
            <person name="Boomsma J."/>
            <person name="Zhang G."/>
        </authorList>
    </citation>
    <scope>NUCLEOTIDE SEQUENCE [LARGE SCALE GENOMIC DNA]</scope>
    <source>
        <strain evidence="2">Tsep2-gDNA-1</strain>
        <tissue evidence="2">Whole body</tissue>
    </source>
</reference>
<feature type="region of interest" description="Disordered" evidence="1">
    <location>
        <begin position="1"/>
        <end position="68"/>
    </location>
</feature>
<feature type="compositionally biased region" description="Polar residues" evidence="1">
    <location>
        <begin position="1"/>
        <end position="10"/>
    </location>
</feature>
<dbReference type="EMBL" id="KQ981512">
    <property type="protein sequence ID" value="KYN40809.1"/>
    <property type="molecule type" value="Genomic_DNA"/>
</dbReference>
<keyword evidence="3" id="KW-1185">Reference proteome</keyword>
<feature type="compositionally biased region" description="Basic and acidic residues" evidence="1">
    <location>
        <begin position="57"/>
        <end position="68"/>
    </location>
</feature>
<protein>
    <submittedName>
        <fullName evidence="2">Uncharacterized protein</fullName>
    </submittedName>
</protein>
<dbReference type="AlphaFoldDB" id="A0A195FLE2"/>
<sequence length="68" mass="8052">MVYTNISGTTIKGPYSEINKDKEKRRNMSSSQQQQQNRQQQSSSKDDRYGSWGPTFKNKENFIDMHKY</sequence>
<evidence type="ECO:0000256" key="1">
    <source>
        <dbReference type="SAM" id="MobiDB-lite"/>
    </source>
</evidence>
<organism evidence="2 3">
    <name type="scientific">Trachymyrmex septentrionalis</name>
    <dbReference type="NCBI Taxonomy" id="34720"/>
    <lineage>
        <taxon>Eukaryota</taxon>
        <taxon>Metazoa</taxon>
        <taxon>Ecdysozoa</taxon>
        <taxon>Arthropoda</taxon>
        <taxon>Hexapoda</taxon>
        <taxon>Insecta</taxon>
        <taxon>Pterygota</taxon>
        <taxon>Neoptera</taxon>
        <taxon>Endopterygota</taxon>
        <taxon>Hymenoptera</taxon>
        <taxon>Apocrita</taxon>
        <taxon>Aculeata</taxon>
        <taxon>Formicoidea</taxon>
        <taxon>Formicidae</taxon>
        <taxon>Myrmicinae</taxon>
        <taxon>Trachymyrmex</taxon>
    </lineage>
</organism>
<dbReference type="Proteomes" id="UP000078541">
    <property type="component" value="Unassembled WGS sequence"/>
</dbReference>